<dbReference type="Pfam" id="PF00583">
    <property type="entry name" value="Acetyltransf_1"/>
    <property type="match status" value="1"/>
</dbReference>
<keyword evidence="5" id="KW-0408">Iron</keyword>
<dbReference type="PRINTS" id="PR00463">
    <property type="entry name" value="EP450I"/>
</dbReference>
<dbReference type="InterPro" id="IPR002401">
    <property type="entry name" value="Cyt_P450_E_grp-I"/>
</dbReference>
<keyword evidence="4" id="KW-0479">Metal-binding</keyword>
<evidence type="ECO:0000256" key="4">
    <source>
        <dbReference type="ARBA" id="ARBA00022723"/>
    </source>
</evidence>
<dbReference type="PANTHER" id="PTHR24305">
    <property type="entry name" value="CYTOCHROME P450"/>
    <property type="match status" value="1"/>
</dbReference>
<dbReference type="Gene3D" id="1.10.630.10">
    <property type="entry name" value="Cytochrome P450"/>
    <property type="match status" value="1"/>
</dbReference>
<protein>
    <recommendedName>
        <fullName evidence="6">N-acetyltransferase domain-containing protein</fullName>
    </recommendedName>
</protein>
<dbReference type="SUPFAM" id="SSF55729">
    <property type="entry name" value="Acyl-CoA N-acyltransferases (Nat)"/>
    <property type="match status" value="1"/>
</dbReference>
<dbReference type="InterPro" id="IPR036396">
    <property type="entry name" value="Cyt_P450_sf"/>
</dbReference>
<evidence type="ECO:0000313" key="8">
    <source>
        <dbReference type="Proteomes" id="UP001391051"/>
    </source>
</evidence>
<comment type="caution">
    <text evidence="7">The sequence shown here is derived from an EMBL/GenBank/DDBJ whole genome shotgun (WGS) entry which is preliminary data.</text>
</comment>
<gene>
    <name evidence="7" type="ORF">PG986_014272</name>
</gene>
<dbReference type="RefSeq" id="XP_066692732.1">
    <property type="nucleotide sequence ID" value="XM_066850494.1"/>
</dbReference>
<keyword evidence="8" id="KW-1185">Reference proteome</keyword>
<accession>A0ABR1PTJ1</accession>
<dbReference type="SUPFAM" id="SSF48264">
    <property type="entry name" value="Cytochrome P450"/>
    <property type="match status" value="1"/>
</dbReference>
<dbReference type="EMBL" id="JAQQWE010000010">
    <property type="protein sequence ID" value="KAK7937404.1"/>
    <property type="molecule type" value="Genomic_DNA"/>
</dbReference>
<dbReference type="InterPro" id="IPR050121">
    <property type="entry name" value="Cytochrome_P450_monoxygenase"/>
</dbReference>
<comment type="cofactor">
    <cofactor evidence="1">
        <name>heme</name>
        <dbReference type="ChEBI" id="CHEBI:30413"/>
    </cofactor>
</comment>
<dbReference type="Pfam" id="PF00067">
    <property type="entry name" value="p450"/>
    <property type="match status" value="1"/>
</dbReference>
<dbReference type="Gene3D" id="3.40.630.30">
    <property type="match status" value="1"/>
</dbReference>
<dbReference type="CDD" id="cd04301">
    <property type="entry name" value="NAT_SF"/>
    <property type="match status" value="1"/>
</dbReference>
<name>A0ABR1PTJ1_9PEZI</name>
<evidence type="ECO:0000256" key="1">
    <source>
        <dbReference type="ARBA" id="ARBA00001971"/>
    </source>
</evidence>
<reference evidence="7 8" key="1">
    <citation type="submission" date="2023-01" db="EMBL/GenBank/DDBJ databases">
        <title>Analysis of 21 Apiospora genomes using comparative genomics revels a genus with tremendous synthesis potential of carbohydrate active enzymes and secondary metabolites.</title>
        <authorList>
            <person name="Sorensen T."/>
        </authorList>
    </citation>
    <scope>NUCLEOTIDE SEQUENCE [LARGE SCALE GENOMIC DNA]</scope>
    <source>
        <strain evidence="7 8">CBS 24483</strain>
    </source>
</reference>
<comment type="similarity">
    <text evidence="2">Belongs to the cytochrome P450 family.</text>
</comment>
<evidence type="ECO:0000313" key="7">
    <source>
        <dbReference type="EMBL" id="KAK7937404.1"/>
    </source>
</evidence>
<feature type="domain" description="N-acetyltransferase" evidence="6">
    <location>
        <begin position="503"/>
        <end position="648"/>
    </location>
</feature>
<proteinExistence type="inferred from homology"/>
<dbReference type="GeneID" id="92083556"/>
<keyword evidence="3" id="KW-0349">Heme</keyword>
<evidence type="ECO:0000256" key="5">
    <source>
        <dbReference type="ARBA" id="ARBA00023004"/>
    </source>
</evidence>
<organism evidence="7 8">
    <name type="scientific">Apiospora aurea</name>
    <dbReference type="NCBI Taxonomy" id="335848"/>
    <lineage>
        <taxon>Eukaryota</taxon>
        <taxon>Fungi</taxon>
        <taxon>Dikarya</taxon>
        <taxon>Ascomycota</taxon>
        <taxon>Pezizomycotina</taxon>
        <taxon>Sordariomycetes</taxon>
        <taxon>Xylariomycetidae</taxon>
        <taxon>Amphisphaeriales</taxon>
        <taxon>Apiosporaceae</taxon>
        <taxon>Apiospora</taxon>
    </lineage>
</organism>
<dbReference type="Proteomes" id="UP001391051">
    <property type="component" value="Unassembled WGS sequence"/>
</dbReference>
<sequence>MAFLSYDVLSVLVTALSLLLAYLIGNFIYSTRFHPLHEFPGPVSAACLRVPYWIAALKGDSCRWLVKLHARYGPVVRFGPNDLSYADDGQAWKDIYGPETKARKENGQSAVFFGPPKGPVHSMITANRSDHARVRRVLAPAFSERALRQQEPLFNKYADILVAALREEAEASGDRGVNLVQMFNFCTFDVMSDLTFGEPLGLLGQRQYTHWVELIFKSITIMPAVQITEYYPLLRGILRLLEPRWLKDTRVAHFKHSTDRVDARIARGDRPGQPDIWSLVLAAGEKQQQGDRGMSLDEMYANAEVFMTAGTETSATLLSGLCYYLMVNPDKMEKITGEIRGAFAKDEDMPLEALVALPYLNACIEEALRVYPPLPDMIPRIIPEGGNVILDKWIAPGTYVAVHHTASYRSPANFKNPNTFAPERWLDDPEYKDDQHDAFQPFQYGPRNCLGQNMAYHEMRLLAAKVLFNFDLELCAESRNWTGQKVFILWDKKPLMSSPLGCVDWEKAIEEDRWESWALLVERGSTNVSAPLSRTPLTFHPFPRLPRELKDMIWNIAVEDAKVEELIGCIALHGPSLVDPRNTVNVENVAIATHWQRLGYGRVLVEFAEEAARSRGLAGLDIPVYGAGSEGRGENFWLLAGDGVRAGR</sequence>
<evidence type="ECO:0000256" key="2">
    <source>
        <dbReference type="ARBA" id="ARBA00010617"/>
    </source>
</evidence>
<dbReference type="PRINTS" id="PR00385">
    <property type="entry name" value="P450"/>
</dbReference>
<dbReference type="InterPro" id="IPR000182">
    <property type="entry name" value="GNAT_dom"/>
</dbReference>
<evidence type="ECO:0000259" key="6">
    <source>
        <dbReference type="PROSITE" id="PS51186"/>
    </source>
</evidence>
<dbReference type="CDD" id="cd11058">
    <property type="entry name" value="CYP60B-like"/>
    <property type="match status" value="1"/>
</dbReference>
<dbReference type="PROSITE" id="PS51186">
    <property type="entry name" value="GNAT"/>
    <property type="match status" value="1"/>
</dbReference>
<dbReference type="PANTHER" id="PTHR24305:SF210">
    <property type="entry name" value="CYTOCHROME P450 MONOOXYGENASE ASQL-RELATED"/>
    <property type="match status" value="1"/>
</dbReference>
<dbReference type="InterPro" id="IPR001128">
    <property type="entry name" value="Cyt_P450"/>
</dbReference>
<dbReference type="InterPro" id="IPR016181">
    <property type="entry name" value="Acyl_CoA_acyltransferase"/>
</dbReference>
<evidence type="ECO:0000256" key="3">
    <source>
        <dbReference type="ARBA" id="ARBA00022617"/>
    </source>
</evidence>